<sequence>MPVREGPGHMIVKYADGKPRRLPRRSVSFSYELDGFQGSDDFLVIELSGSFDCVFGIPWLARHQPHIDWLTRTVRPRDIDVNAVLAFLSGTPNHWPHVVVMDPDSMTTAVSGESDGPSCAACERATCAGPEPNPQDILDVVEHGFPRTDEQWLSRDDVVERGLPHAVERELPEVVDAVELNIPHPDVDPVGRCHEYADMIERGFSWSAAESAPRPVRRRGRRTPRRPRVLSACSTSTEPEVISALVGDGDDSVAHVREVEVARPPCDAASITQLPGLSWKHFLRDLKRGEIEQVCMIVPVADDTVAAVEVDAGALASDSWTRPKHAEPKTTREARYAAQSLPALEASGNPVAPLVREFIEIFPEKVPTVLPPDRGVRHEIDLMPGAKYCVTRQWPLPRDQTEAIDAFFESRRRAGHVQAYGWMAHRARLQQAQ</sequence>
<evidence type="ECO:0008006" key="3">
    <source>
        <dbReference type="Google" id="ProtNLM"/>
    </source>
</evidence>
<evidence type="ECO:0000313" key="2">
    <source>
        <dbReference type="Proteomes" id="UP000760860"/>
    </source>
</evidence>
<protein>
    <recommendedName>
        <fullName evidence="3">Polyprotein</fullName>
    </recommendedName>
</protein>
<dbReference type="SUPFAM" id="SSF56672">
    <property type="entry name" value="DNA/RNA polymerases"/>
    <property type="match status" value="1"/>
</dbReference>
<dbReference type="VEuPathDB" id="FungiDB:PC110_g21220"/>
<dbReference type="VEuPathDB" id="FungiDB:PC110_g18361"/>
<dbReference type="InterPro" id="IPR043502">
    <property type="entry name" value="DNA/RNA_pol_sf"/>
</dbReference>
<accession>A0A8T1GY90</accession>
<dbReference type="AlphaFoldDB" id="A0A8T1GY90"/>
<dbReference type="InterPro" id="IPR021109">
    <property type="entry name" value="Peptidase_aspartic_dom_sf"/>
</dbReference>
<dbReference type="Gene3D" id="2.40.70.10">
    <property type="entry name" value="Acid Proteases"/>
    <property type="match status" value="1"/>
</dbReference>
<proteinExistence type="predicted"/>
<dbReference type="EMBL" id="RCMV01002825">
    <property type="protein sequence ID" value="KAG3201065.1"/>
    <property type="molecule type" value="Genomic_DNA"/>
</dbReference>
<name>A0A8T1GY90_9STRA</name>
<evidence type="ECO:0000313" key="1">
    <source>
        <dbReference type="EMBL" id="KAG3201065.1"/>
    </source>
</evidence>
<organism evidence="1 2">
    <name type="scientific">Phytophthora cactorum</name>
    <dbReference type="NCBI Taxonomy" id="29920"/>
    <lineage>
        <taxon>Eukaryota</taxon>
        <taxon>Sar</taxon>
        <taxon>Stramenopiles</taxon>
        <taxon>Oomycota</taxon>
        <taxon>Peronosporomycetes</taxon>
        <taxon>Peronosporales</taxon>
        <taxon>Peronosporaceae</taxon>
        <taxon>Phytophthora</taxon>
    </lineage>
</organism>
<reference evidence="1" key="1">
    <citation type="submission" date="2018-05" db="EMBL/GenBank/DDBJ databases">
        <title>Effector identification in a new, highly contiguous assembly of the strawberry crown rot pathogen Phytophthora cactorum.</title>
        <authorList>
            <person name="Armitage A.D."/>
            <person name="Nellist C.F."/>
            <person name="Bates H."/>
            <person name="Vickerstaff R.J."/>
            <person name="Harrison R.J."/>
        </authorList>
    </citation>
    <scope>NUCLEOTIDE SEQUENCE</scope>
    <source>
        <strain evidence="1">P421</strain>
    </source>
</reference>
<gene>
    <name evidence="1" type="ORF">PC129_g23642</name>
</gene>
<comment type="caution">
    <text evidence="1">The sequence shown here is derived from an EMBL/GenBank/DDBJ whole genome shotgun (WGS) entry which is preliminary data.</text>
</comment>
<dbReference type="Proteomes" id="UP000760860">
    <property type="component" value="Unassembled WGS sequence"/>
</dbReference>